<feature type="region of interest" description="Disordered" evidence="1">
    <location>
        <begin position="1"/>
        <end position="63"/>
    </location>
</feature>
<gene>
    <name evidence="2" type="ORF">FDG2_3255</name>
</gene>
<evidence type="ECO:0000313" key="2">
    <source>
        <dbReference type="EMBL" id="SBW22879.1"/>
    </source>
</evidence>
<name>A0A1C3NZ85_9ACTN</name>
<keyword evidence="3" id="KW-1185">Reference proteome</keyword>
<feature type="compositionally biased region" description="Polar residues" evidence="1">
    <location>
        <begin position="119"/>
        <end position="132"/>
    </location>
</feature>
<proteinExistence type="predicted"/>
<reference evidence="3" key="1">
    <citation type="submission" date="2016-02" db="EMBL/GenBank/DDBJ databases">
        <authorList>
            <person name="Wibberg D."/>
        </authorList>
    </citation>
    <scope>NUCLEOTIDE SEQUENCE [LARGE SCALE GENOMIC DNA]</scope>
</reference>
<evidence type="ECO:0000256" key="1">
    <source>
        <dbReference type="SAM" id="MobiDB-lite"/>
    </source>
</evidence>
<dbReference type="EMBL" id="FLUV01001369">
    <property type="protein sequence ID" value="SBW22879.1"/>
    <property type="molecule type" value="Genomic_DNA"/>
</dbReference>
<dbReference type="AlphaFoldDB" id="A0A1C3NZ85"/>
<feature type="compositionally biased region" description="Basic and acidic residues" evidence="1">
    <location>
        <begin position="52"/>
        <end position="62"/>
    </location>
</feature>
<accession>A0A1C3NZ85</accession>
<dbReference type="Proteomes" id="UP000199013">
    <property type="component" value="Unassembled WGS sequence"/>
</dbReference>
<feature type="compositionally biased region" description="Polar residues" evidence="1">
    <location>
        <begin position="1"/>
        <end position="10"/>
    </location>
</feature>
<evidence type="ECO:0000313" key="3">
    <source>
        <dbReference type="Proteomes" id="UP000199013"/>
    </source>
</evidence>
<protein>
    <submittedName>
        <fullName evidence="2">Uncharacterized protein</fullName>
    </submittedName>
</protein>
<feature type="region of interest" description="Disordered" evidence="1">
    <location>
        <begin position="106"/>
        <end position="132"/>
    </location>
</feature>
<sequence length="132" mass="13765">MDSSNSSVPPSQEPVGAKARRKAAVSQRMRSADRKPGGQPGHTGAGLTPAPEGKRVEKDADPPARCVSCEADLSASPSAGRGWAQVWDLAPVVVEKTHWWLPRRRCGSGQVATSRAGASDSSATKNGTGYTL</sequence>
<organism evidence="2 3">
    <name type="scientific">Candidatus Protofrankia californiensis</name>
    <dbReference type="NCBI Taxonomy" id="1839754"/>
    <lineage>
        <taxon>Bacteria</taxon>
        <taxon>Bacillati</taxon>
        <taxon>Actinomycetota</taxon>
        <taxon>Actinomycetes</taxon>
        <taxon>Frankiales</taxon>
        <taxon>Frankiaceae</taxon>
        <taxon>Protofrankia</taxon>
    </lineage>
</organism>